<dbReference type="EMBL" id="WVTA01000003">
    <property type="protein sequence ID" value="KAK3214849.1"/>
    <property type="molecule type" value="Genomic_DNA"/>
</dbReference>
<name>A0AAN6M1Z0_9PLEO</name>
<feature type="region of interest" description="Disordered" evidence="1">
    <location>
        <begin position="89"/>
        <end position="112"/>
    </location>
</feature>
<sequence length="681" mass="75891">MPLKNAIDSRLRILPQKTPAWRRLSRSRSRKRSAKEQPLVSVEDDPPPIPSHTKFQLPLLLNLSSECLQQQINDQMSSLEITASAYISDSESSGPNSVFEPQSTCSKKPSPASTVSIHDSAYKDENALVGSTVDSSRPASVPELVSVEYDTMSVSISSIETKANNRLSKEMIENMRGVLHADSEPSLYEEETASFSGPEQTSSRLLDEEMSKRLSAAINEATAEVIQYTADLQKDIPPPIPPRSARRNNIGLAISTESNSAMKIPPVPAIPVTYMLPSSSGSARKQTSAWLDKQPRRSDSFTGSSSIFFSRHYTRPNKTWYTTHERFMEIFDEIPSIVAGARRENPKIYHMRKRRVLLEMGLTERDLIEDPGSERGKKIMILLDGLDERLRKERREEARRSFLEGESAEPLLTSPEISTLYALCKTSKKLLRIAEPCLYTCIRSTSSTNADQLLGTLKQSPTLANRVQSLSVQHSNQTTVRANNAIASGAHITVEHTFLTVFTTRTLPHLTTLDLLHCPTKEDRNPIWSFFYFHPDPKTPTPWSTHPNSTITSPPHLRSLSPPQPPSRPQNPPLPQATHPPNARTRHAPPLTRYPITFSAPRYPGLDRAPPVHWMRSLASFRCPLAQRRARQSIIFVPGDERGGNRDADCGVVVWDGAAEARVGEEYSGCEWGGGVVRRGV</sequence>
<evidence type="ECO:0000256" key="1">
    <source>
        <dbReference type="SAM" id="MobiDB-lite"/>
    </source>
</evidence>
<evidence type="ECO:0000313" key="2">
    <source>
        <dbReference type="EMBL" id="KAK3214849.1"/>
    </source>
</evidence>
<feature type="compositionally biased region" description="Basic residues" evidence="1">
    <location>
        <begin position="23"/>
        <end position="33"/>
    </location>
</feature>
<feature type="region of interest" description="Disordered" evidence="1">
    <location>
        <begin position="18"/>
        <end position="49"/>
    </location>
</feature>
<feature type="compositionally biased region" description="Polar residues" evidence="1">
    <location>
        <begin position="541"/>
        <end position="552"/>
    </location>
</feature>
<gene>
    <name evidence="2" type="ORF">GRF29_19g1422462</name>
</gene>
<comment type="caution">
    <text evidence="2">The sequence shown here is derived from an EMBL/GenBank/DDBJ whole genome shotgun (WGS) entry which is preliminary data.</text>
</comment>
<organism evidence="2 3">
    <name type="scientific">Pseudopithomyces chartarum</name>
    <dbReference type="NCBI Taxonomy" id="1892770"/>
    <lineage>
        <taxon>Eukaryota</taxon>
        <taxon>Fungi</taxon>
        <taxon>Dikarya</taxon>
        <taxon>Ascomycota</taxon>
        <taxon>Pezizomycotina</taxon>
        <taxon>Dothideomycetes</taxon>
        <taxon>Pleosporomycetidae</taxon>
        <taxon>Pleosporales</taxon>
        <taxon>Massarineae</taxon>
        <taxon>Didymosphaeriaceae</taxon>
        <taxon>Pseudopithomyces</taxon>
    </lineage>
</organism>
<proteinExistence type="predicted"/>
<dbReference type="AlphaFoldDB" id="A0AAN6M1Z0"/>
<evidence type="ECO:0000313" key="3">
    <source>
        <dbReference type="Proteomes" id="UP001280581"/>
    </source>
</evidence>
<feature type="compositionally biased region" description="Pro residues" evidence="1">
    <location>
        <begin position="562"/>
        <end position="575"/>
    </location>
</feature>
<reference evidence="2 3" key="1">
    <citation type="submission" date="2021-02" db="EMBL/GenBank/DDBJ databases">
        <title>Genome assembly of Pseudopithomyces chartarum.</title>
        <authorList>
            <person name="Jauregui R."/>
            <person name="Singh J."/>
            <person name="Voisey C."/>
        </authorList>
    </citation>
    <scope>NUCLEOTIDE SEQUENCE [LARGE SCALE GENOMIC DNA]</scope>
    <source>
        <strain evidence="2 3">AGR01</strain>
    </source>
</reference>
<dbReference type="Proteomes" id="UP001280581">
    <property type="component" value="Unassembled WGS sequence"/>
</dbReference>
<feature type="region of interest" description="Disordered" evidence="1">
    <location>
        <begin position="541"/>
        <end position="591"/>
    </location>
</feature>
<accession>A0AAN6M1Z0</accession>
<protein>
    <submittedName>
        <fullName evidence="2">Uncharacterized protein</fullName>
    </submittedName>
</protein>
<keyword evidence="3" id="KW-1185">Reference proteome</keyword>